<name>A0A3D8VEY8_9GAMM</name>
<keyword evidence="7" id="KW-0393">Immunoglobulin domain</keyword>
<evidence type="ECO:0000256" key="8">
    <source>
        <dbReference type="RuleBase" id="RU003918"/>
    </source>
</evidence>
<comment type="subcellular location">
    <subcellularLocation>
        <location evidence="1 8">Periplasm</location>
    </subcellularLocation>
</comment>
<accession>A0A3D8VEY8</accession>
<dbReference type="InterPro" id="IPR001829">
    <property type="entry name" value="Pili_assmbl_chaperone_bac"/>
</dbReference>
<evidence type="ECO:0000256" key="2">
    <source>
        <dbReference type="ARBA" id="ARBA00007399"/>
    </source>
</evidence>
<dbReference type="InterPro" id="IPR008962">
    <property type="entry name" value="PapD-like_sf"/>
</dbReference>
<keyword evidence="12" id="KW-1185">Reference proteome</keyword>
<dbReference type="InterPro" id="IPR016147">
    <property type="entry name" value="Pili_assmbl_chaperone_N"/>
</dbReference>
<keyword evidence="4" id="KW-0732">Signal</keyword>
<dbReference type="SUPFAM" id="SSF49354">
    <property type="entry name" value="PapD-like"/>
    <property type="match status" value="1"/>
</dbReference>
<dbReference type="OrthoDB" id="9131059at2"/>
<evidence type="ECO:0000256" key="3">
    <source>
        <dbReference type="ARBA" id="ARBA00022558"/>
    </source>
</evidence>
<dbReference type="EMBL" id="QTJR01000004">
    <property type="protein sequence ID" value="RDY67950.1"/>
    <property type="molecule type" value="Genomic_DNA"/>
</dbReference>
<dbReference type="GO" id="GO:0071555">
    <property type="term" value="P:cell wall organization"/>
    <property type="evidence" value="ECO:0007669"/>
    <property type="project" value="InterPro"/>
</dbReference>
<dbReference type="InterPro" id="IPR018046">
    <property type="entry name" value="Pili_assmbl_chaperone_CS"/>
</dbReference>
<dbReference type="InterPro" id="IPR013783">
    <property type="entry name" value="Ig-like_fold"/>
</dbReference>
<evidence type="ECO:0000259" key="10">
    <source>
        <dbReference type="Pfam" id="PF02753"/>
    </source>
</evidence>
<dbReference type="InterPro" id="IPR036316">
    <property type="entry name" value="Pili_assmbl_chap_C_dom_sf"/>
</dbReference>
<dbReference type="FunFam" id="2.60.40.10:FF:000458">
    <property type="entry name" value="Molecular chaperone FimC"/>
    <property type="match status" value="1"/>
</dbReference>
<sequence length="230" mass="24732">MLTAVGCFSSAQAGISLVGTRVIYPASEREVTVTMNNKGDTPRIVQSWIDDGDANATAETAKAPFLLTPPLSRVEPGKGQTLRIMFTGGDLPQDRESVYWLNVLEIPPKPSSDTRSYLQFAVRTRVKIFYRPTGLTGDAASAIGQVTWRLVHDKDGMAMECTNGTPFNVSIADVRLKGAPADPSIGKGGLCPAKGRETFPIKGGNDAGRLVYRAIDDYGAYLDGEAAYTR</sequence>
<evidence type="ECO:0000313" key="12">
    <source>
        <dbReference type="Proteomes" id="UP000256829"/>
    </source>
</evidence>
<dbReference type="PANTHER" id="PTHR30251:SF2">
    <property type="entry name" value="FIMBRIAL CHAPERONE YADV-RELATED"/>
    <property type="match status" value="1"/>
</dbReference>
<dbReference type="PROSITE" id="PS00635">
    <property type="entry name" value="PILI_CHAPERONE"/>
    <property type="match status" value="1"/>
</dbReference>
<keyword evidence="3" id="KW-1029">Fimbrium biogenesis</keyword>
<protein>
    <submittedName>
        <fullName evidence="11">Uncharacterized protein</fullName>
    </submittedName>
</protein>
<dbReference type="GO" id="GO:0030288">
    <property type="term" value="C:outer membrane-bounded periplasmic space"/>
    <property type="evidence" value="ECO:0007669"/>
    <property type="project" value="InterPro"/>
</dbReference>
<dbReference type="Proteomes" id="UP000256829">
    <property type="component" value="Unassembled WGS sequence"/>
</dbReference>
<gene>
    <name evidence="11" type="ORF">DX912_07530</name>
</gene>
<dbReference type="Pfam" id="PF02753">
    <property type="entry name" value="PapD_C"/>
    <property type="match status" value="1"/>
</dbReference>
<dbReference type="Gene3D" id="2.60.40.10">
    <property type="entry name" value="Immunoglobulins"/>
    <property type="match status" value="2"/>
</dbReference>
<dbReference type="Pfam" id="PF00345">
    <property type="entry name" value="PapD_N"/>
    <property type="match status" value="1"/>
</dbReference>
<dbReference type="AlphaFoldDB" id="A0A3D8VEY8"/>
<evidence type="ECO:0000256" key="6">
    <source>
        <dbReference type="ARBA" id="ARBA00023186"/>
    </source>
</evidence>
<dbReference type="PANTHER" id="PTHR30251">
    <property type="entry name" value="PILUS ASSEMBLY CHAPERONE"/>
    <property type="match status" value="1"/>
</dbReference>
<proteinExistence type="inferred from homology"/>
<evidence type="ECO:0000259" key="9">
    <source>
        <dbReference type="Pfam" id="PF00345"/>
    </source>
</evidence>
<dbReference type="InterPro" id="IPR050643">
    <property type="entry name" value="Periplasmic_pilus_chap"/>
</dbReference>
<dbReference type="InterPro" id="IPR016148">
    <property type="entry name" value="Pili_assmbl_chaperone_C"/>
</dbReference>
<comment type="caution">
    <text evidence="11">The sequence shown here is derived from an EMBL/GenBank/DDBJ whole genome shotgun (WGS) entry which is preliminary data.</text>
</comment>
<feature type="domain" description="Pili assembly chaperone N-terminal" evidence="9">
    <location>
        <begin position="14"/>
        <end position="135"/>
    </location>
</feature>
<keyword evidence="5" id="KW-0574">Periplasm</keyword>
<evidence type="ECO:0000313" key="11">
    <source>
        <dbReference type="EMBL" id="RDY67950.1"/>
    </source>
</evidence>
<dbReference type="PRINTS" id="PR00969">
    <property type="entry name" value="CHAPERONPILI"/>
</dbReference>
<comment type="similarity">
    <text evidence="2 8">Belongs to the periplasmic pilus chaperone family.</text>
</comment>
<organism evidence="11 12">
    <name type="scientific">Lysobacter soli</name>
    <dbReference type="NCBI Taxonomy" id="453783"/>
    <lineage>
        <taxon>Bacteria</taxon>
        <taxon>Pseudomonadati</taxon>
        <taxon>Pseudomonadota</taxon>
        <taxon>Gammaproteobacteria</taxon>
        <taxon>Lysobacterales</taxon>
        <taxon>Lysobacteraceae</taxon>
        <taxon>Lysobacter</taxon>
    </lineage>
</organism>
<evidence type="ECO:0000256" key="7">
    <source>
        <dbReference type="ARBA" id="ARBA00023319"/>
    </source>
</evidence>
<dbReference type="SUPFAM" id="SSF49584">
    <property type="entry name" value="Periplasmic chaperone C-domain"/>
    <property type="match status" value="1"/>
</dbReference>
<evidence type="ECO:0000256" key="5">
    <source>
        <dbReference type="ARBA" id="ARBA00022764"/>
    </source>
</evidence>
<reference evidence="11 12" key="1">
    <citation type="submission" date="2018-08" db="EMBL/GenBank/DDBJ databases">
        <title>Lysobacter soli KCTC 22011, whole genome shotgun sequence.</title>
        <authorList>
            <person name="Zhang X."/>
            <person name="Feng G."/>
            <person name="Zhu H."/>
        </authorList>
    </citation>
    <scope>NUCLEOTIDE SEQUENCE [LARGE SCALE GENOMIC DNA]</scope>
    <source>
        <strain evidence="11 12">KCTC 22011</strain>
    </source>
</reference>
<evidence type="ECO:0000256" key="1">
    <source>
        <dbReference type="ARBA" id="ARBA00004418"/>
    </source>
</evidence>
<keyword evidence="6 8" id="KW-0143">Chaperone</keyword>
<evidence type="ECO:0000256" key="4">
    <source>
        <dbReference type="ARBA" id="ARBA00022729"/>
    </source>
</evidence>
<feature type="domain" description="Pili assembly chaperone C-terminal" evidence="10">
    <location>
        <begin position="162"/>
        <end position="220"/>
    </location>
</feature>